<keyword evidence="2" id="KW-1185">Reference proteome</keyword>
<gene>
    <name evidence="1" type="ORF">DPPLL_32500</name>
</gene>
<dbReference type="EMBL" id="AP025516">
    <property type="protein sequence ID" value="BDD88885.1"/>
    <property type="molecule type" value="Genomic_DNA"/>
</dbReference>
<evidence type="ECO:0000313" key="2">
    <source>
        <dbReference type="Proteomes" id="UP000830055"/>
    </source>
</evidence>
<dbReference type="Proteomes" id="UP000830055">
    <property type="component" value="Chromosome"/>
</dbReference>
<name>A0ABM7WD10_9BACT</name>
<proteinExistence type="predicted"/>
<sequence>MLSFDAYTNQYARSWETVSAQKGLNERDALYDANDDDFEAAMYVVLIHRLMNAYAVTRRTLEVVRHETPQQLIDTTGPVLRATISELSSHPRHLFGFPSFLQRFFFVWGGFIVEANRATEIEQMAREAGTSKDAVEHYLNVLDLLYQSRDGNLSLFQNWGGFRYFKFVPGALRALGFLHREAIAPELYANTEFFGRSGEKYRTALERALVDTGGTAALRYR</sequence>
<organism evidence="1 2">
    <name type="scientific">Desulfofustis limnaeus</name>
    <dbReference type="NCBI Taxonomy" id="2740163"/>
    <lineage>
        <taxon>Bacteria</taxon>
        <taxon>Pseudomonadati</taxon>
        <taxon>Thermodesulfobacteriota</taxon>
        <taxon>Desulfobulbia</taxon>
        <taxon>Desulfobulbales</taxon>
        <taxon>Desulfocapsaceae</taxon>
        <taxon>Desulfofustis</taxon>
    </lineage>
</organism>
<accession>A0ABM7WD10</accession>
<reference evidence="1 2" key="1">
    <citation type="submission" date="2022-01" db="EMBL/GenBank/DDBJ databases">
        <title>Desulfofustis limnae sp. nov., a novel mesophilic sulfate-reducing bacterium isolated from marsh soil.</title>
        <authorList>
            <person name="Watanabe M."/>
            <person name="Takahashi A."/>
            <person name="Kojima H."/>
            <person name="Fukui M."/>
        </authorList>
    </citation>
    <scope>NUCLEOTIDE SEQUENCE [LARGE SCALE GENOMIC DNA]</scope>
    <source>
        <strain evidence="1 2">PPLL</strain>
    </source>
</reference>
<evidence type="ECO:0000313" key="1">
    <source>
        <dbReference type="EMBL" id="BDD88885.1"/>
    </source>
</evidence>
<protein>
    <submittedName>
        <fullName evidence="1">Uncharacterized protein</fullName>
    </submittedName>
</protein>